<keyword evidence="3" id="KW-0804">Transcription</keyword>
<keyword evidence="1" id="KW-0805">Transcription regulation</keyword>
<evidence type="ECO:0000313" key="5">
    <source>
        <dbReference type="EMBL" id="TCW47721.1"/>
    </source>
</evidence>
<dbReference type="AlphaFoldDB" id="A0A4R4B2M3"/>
<accession>A0A4R4B2M3</accession>
<dbReference type="Gene3D" id="3.30.70.920">
    <property type="match status" value="1"/>
</dbReference>
<dbReference type="SUPFAM" id="SSF54909">
    <property type="entry name" value="Dimeric alpha+beta barrel"/>
    <property type="match status" value="1"/>
</dbReference>
<organism evidence="5 6">
    <name type="scientific">Bacillus thuringiensis</name>
    <dbReference type="NCBI Taxonomy" id="1428"/>
    <lineage>
        <taxon>Bacteria</taxon>
        <taxon>Bacillati</taxon>
        <taxon>Bacillota</taxon>
        <taxon>Bacilli</taxon>
        <taxon>Bacillales</taxon>
        <taxon>Bacillaceae</taxon>
        <taxon>Bacillus</taxon>
        <taxon>Bacillus cereus group</taxon>
    </lineage>
</organism>
<dbReference type="FunFam" id="1.10.10.10:FF:000186">
    <property type="entry name" value="AsnC family transcriptional regulator"/>
    <property type="match status" value="1"/>
</dbReference>
<evidence type="ECO:0000313" key="6">
    <source>
        <dbReference type="Proteomes" id="UP000295285"/>
    </source>
</evidence>
<evidence type="ECO:0000256" key="2">
    <source>
        <dbReference type="ARBA" id="ARBA00023125"/>
    </source>
</evidence>
<dbReference type="PROSITE" id="PS00519">
    <property type="entry name" value="HTH_ASNC_1"/>
    <property type="match status" value="1"/>
</dbReference>
<dbReference type="InterPro" id="IPR036388">
    <property type="entry name" value="WH-like_DNA-bd_sf"/>
</dbReference>
<dbReference type="CDD" id="cd00090">
    <property type="entry name" value="HTH_ARSR"/>
    <property type="match status" value="1"/>
</dbReference>
<dbReference type="EMBL" id="SMDG01000023">
    <property type="protein sequence ID" value="TCW47721.1"/>
    <property type="molecule type" value="Genomic_DNA"/>
</dbReference>
<dbReference type="PANTHER" id="PTHR30154">
    <property type="entry name" value="LEUCINE-RESPONSIVE REGULATORY PROTEIN"/>
    <property type="match status" value="1"/>
</dbReference>
<dbReference type="GO" id="GO:0005829">
    <property type="term" value="C:cytosol"/>
    <property type="evidence" value="ECO:0007669"/>
    <property type="project" value="TreeGrafter"/>
</dbReference>
<dbReference type="InterPro" id="IPR036390">
    <property type="entry name" value="WH_DNA-bd_sf"/>
</dbReference>
<gene>
    <name evidence="5" type="ORF">EC910_12336</name>
</gene>
<protein>
    <submittedName>
        <fullName evidence="5">Lrp/AsnC family leucine-responsive transcriptional regulator</fullName>
    </submittedName>
</protein>
<dbReference type="GO" id="GO:0043565">
    <property type="term" value="F:sequence-specific DNA binding"/>
    <property type="evidence" value="ECO:0007669"/>
    <property type="project" value="InterPro"/>
</dbReference>
<dbReference type="InterPro" id="IPR011008">
    <property type="entry name" value="Dimeric_a/b-barrel"/>
</dbReference>
<dbReference type="SUPFAM" id="SSF46785">
    <property type="entry name" value="Winged helix' DNA-binding domain"/>
    <property type="match status" value="1"/>
</dbReference>
<name>A0A4R4B2M3_BACTU</name>
<dbReference type="PANTHER" id="PTHR30154:SF53">
    <property type="entry name" value="HTH-TYPE TRANSCRIPTIONAL REGULATOR LRPC"/>
    <property type="match status" value="1"/>
</dbReference>
<dbReference type="SMART" id="SM00344">
    <property type="entry name" value="HTH_ASNC"/>
    <property type="match status" value="1"/>
</dbReference>
<dbReference type="Pfam" id="PF13412">
    <property type="entry name" value="HTH_24"/>
    <property type="match status" value="1"/>
</dbReference>
<dbReference type="PRINTS" id="PR00033">
    <property type="entry name" value="HTHASNC"/>
</dbReference>
<proteinExistence type="predicted"/>
<dbReference type="GO" id="GO:0043200">
    <property type="term" value="P:response to amino acid"/>
    <property type="evidence" value="ECO:0007669"/>
    <property type="project" value="TreeGrafter"/>
</dbReference>
<dbReference type="RefSeq" id="WP_131934877.1">
    <property type="nucleotide sequence ID" value="NZ_SMDF01000024.1"/>
</dbReference>
<dbReference type="Pfam" id="PF01037">
    <property type="entry name" value="AsnC_trans_reg"/>
    <property type="match status" value="1"/>
</dbReference>
<evidence type="ECO:0000256" key="3">
    <source>
        <dbReference type="ARBA" id="ARBA00023163"/>
    </source>
</evidence>
<dbReference type="Gene3D" id="1.10.10.10">
    <property type="entry name" value="Winged helix-like DNA-binding domain superfamily/Winged helix DNA-binding domain"/>
    <property type="match status" value="1"/>
</dbReference>
<dbReference type="InterPro" id="IPR019885">
    <property type="entry name" value="Tscrpt_reg_HTH_AsnC-type_CS"/>
</dbReference>
<dbReference type="Proteomes" id="UP000295285">
    <property type="component" value="Unassembled WGS sequence"/>
</dbReference>
<dbReference type="InterPro" id="IPR019888">
    <property type="entry name" value="Tscrpt_reg_AsnC-like"/>
</dbReference>
<evidence type="ECO:0000259" key="4">
    <source>
        <dbReference type="PROSITE" id="PS50956"/>
    </source>
</evidence>
<comment type="caution">
    <text evidence="5">The sequence shown here is derived from an EMBL/GenBank/DDBJ whole genome shotgun (WGS) entry which is preliminary data.</text>
</comment>
<sequence length="149" mass="17193">MKTDQMDLKILEVLTRDPRISMRELAKKVNLSAPSVAERVRNMESHGIIEGYTTKINYKKLGFTIEAIINITVKNGNYERFKTHIKNYAMVDFCYRISGQSCYMAKIVVRSLEEIEEFIDSISELAHTVTYVVFSEVNTIPKFLETLSE</sequence>
<feature type="domain" description="HTH asnC-type" evidence="4">
    <location>
        <begin position="1"/>
        <end position="64"/>
    </location>
</feature>
<dbReference type="InterPro" id="IPR011991">
    <property type="entry name" value="ArsR-like_HTH"/>
</dbReference>
<dbReference type="InterPro" id="IPR000485">
    <property type="entry name" value="AsnC-type_HTH_dom"/>
</dbReference>
<evidence type="ECO:0000256" key="1">
    <source>
        <dbReference type="ARBA" id="ARBA00023015"/>
    </source>
</evidence>
<dbReference type="InterPro" id="IPR019887">
    <property type="entry name" value="Tscrpt_reg_AsnC/Lrp_C"/>
</dbReference>
<reference evidence="5 6" key="1">
    <citation type="submission" date="2019-03" db="EMBL/GenBank/DDBJ databases">
        <title>Above-ground endophytic microbial communities from plants in different locations in the United States.</title>
        <authorList>
            <person name="Frank C."/>
        </authorList>
    </citation>
    <scope>NUCLEOTIDE SEQUENCE [LARGE SCALE GENOMIC DNA]</scope>
    <source>
        <strain evidence="5 6">LP_2_YM</strain>
    </source>
</reference>
<keyword evidence="2" id="KW-0238">DNA-binding</keyword>
<dbReference type="PROSITE" id="PS50956">
    <property type="entry name" value="HTH_ASNC_2"/>
    <property type="match status" value="1"/>
</dbReference>